<accession>A0A4Y2FWM2</accession>
<evidence type="ECO:0000313" key="1">
    <source>
        <dbReference type="EMBL" id="GBM44789.1"/>
    </source>
</evidence>
<name>A0A4Y2FWM2_ARAVE</name>
<gene>
    <name evidence="1" type="ORF">AVEN_107488_1</name>
</gene>
<reference evidence="1 2" key="1">
    <citation type="journal article" date="2019" name="Sci. Rep.">
        <title>Orb-weaving spider Araneus ventricosus genome elucidates the spidroin gene catalogue.</title>
        <authorList>
            <person name="Kono N."/>
            <person name="Nakamura H."/>
            <person name="Ohtoshi R."/>
            <person name="Moran D.A.P."/>
            <person name="Shinohara A."/>
            <person name="Yoshida Y."/>
            <person name="Fujiwara M."/>
            <person name="Mori M."/>
            <person name="Tomita M."/>
            <person name="Arakawa K."/>
        </authorList>
    </citation>
    <scope>NUCLEOTIDE SEQUENCE [LARGE SCALE GENOMIC DNA]</scope>
</reference>
<dbReference type="AlphaFoldDB" id="A0A4Y2FWM2"/>
<comment type="caution">
    <text evidence="1">The sequence shown here is derived from an EMBL/GenBank/DDBJ whole genome shotgun (WGS) entry which is preliminary data.</text>
</comment>
<dbReference type="EMBL" id="BGPR01097238">
    <property type="protein sequence ID" value="GBM44789.1"/>
    <property type="molecule type" value="Genomic_DNA"/>
</dbReference>
<protein>
    <submittedName>
        <fullName evidence="1">Uncharacterized protein</fullName>
    </submittedName>
</protein>
<proteinExistence type="predicted"/>
<dbReference type="Proteomes" id="UP000499080">
    <property type="component" value="Unassembled WGS sequence"/>
</dbReference>
<keyword evidence="2" id="KW-1185">Reference proteome</keyword>
<organism evidence="1 2">
    <name type="scientific">Araneus ventricosus</name>
    <name type="common">Orbweaver spider</name>
    <name type="synonym">Epeira ventricosa</name>
    <dbReference type="NCBI Taxonomy" id="182803"/>
    <lineage>
        <taxon>Eukaryota</taxon>
        <taxon>Metazoa</taxon>
        <taxon>Ecdysozoa</taxon>
        <taxon>Arthropoda</taxon>
        <taxon>Chelicerata</taxon>
        <taxon>Arachnida</taxon>
        <taxon>Araneae</taxon>
        <taxon>Araneomorphae</taxon>
        <taxon>Entelegynae</taxon>
        <taxon>Araneoidea</taxon>
        <taxon>Araneidae</taxon>
        <taxon>Araneus</taxon>
    </lineage>
</organism>
<sequence>MRISHTLKAMECVGLPQLRRRHQEILVCFKLSPQNPVLDADCPITDALFTILRKYPLMEFLQCLFCFSLQVRPQNFNLGPPESFPWDNRRSFRIP</sequence>
<evidence type="ECO:0000313" key="2">
    <source>
        <dbReference type="Proteomes" id="UP000499080"/>
    </source>
</evidence>